<dbReference type="EMBL" id="MN738786">
    <property type="protein sequence ID" value="QHT36751.1"/>
    <property type="molecule type" value="Genomic_DNA"/>
</dbReference>
<keyword evidence="1" id="KW-0479">Metal-binding</keyword>
<dbReference type="AlphaFoldDB" id="A0A6C0F7B6"/>
<dbReference type="SUPFAM" id="SSF118310">
    <property type="entry name" value="AN1-like Zinc finger"/>
    <property type="match status" value="1"/>
</dbReference>
<dbReference type="SMART" id="SM00154">
    <property type="entry name" value="ZnF_AN1"/>
    <property type="match status" value="1"/>
</dbReference>
<evidence type="ECO:0000256" key="3">
    <source>
        <dbReference type="ARBA" id="ARBA00022833"/>
    </source>
</evidence>
<organism evidence="5">
    <name type="scientific">viral metagenome</name>
    <dbReference type="NCBI Taxonomy" id="1070528"/>
    <lineage>
        <taxon>unclassified sequences</taxon>
        <taxon>metagenomes</taxon>
        <taxon>organismal metagenomes</taxon>
    </lineage>
</organism>
<evidence type="ECO:0000313" key="5">
    <source>
        <dbReference type="EMBL" id="QHT36751.1"/>
    </source>
</evidence>
<name>A0A6C0F7B6_9ZZZZ</name>
<evidence type="ECO:0000256" key="2">
    <source>
        <dbReference type="ARBA" id="ARBA00022771"/>
    </source>
</evidence>
<dbReference type="PANTHER" id="PTHR10634:SF67">
    <property type="entry name" value="AN1-TYPE ZINC FINGER PROTEIN 3"/>
    <property type="match status" value="1"/>
</dbReference>
<dbReference type="GO" id="GO:0008270">
    <property type="term" value="F:zinc ion binding"/>
    <property type="evidence" value="ECO:0007669"/>
    <property type="project" value="UniProtKB-KW"/>
</dbReference>
<dbReference type="PROSITE" id="PS51039">
    <property type="entry name" value="ZF_AN1"/>
    <property type="match status" value="1"/>
</dbReference>
<evidence type="ECO:0000256" key="1">
    <source>
        <dbReference type="ARBA" id="ARBA00022723"/>
    </source>
</evidence>
<keyword evidence="2" id="KW-0863">Zinc-finger</keyword>
<feature type="domain" description="AN1-type" evidence="4">
    <location>
        <begin position="11"/>
        <end position="57"/>
    </location>
</feature>
<reference evidence="5" key="1">
    <citation type="journal article" date="2020" name="Nature">
        <title>Giant virus diversity and host interactions through global metagenomics.</title>
        <authorList>
            <person name="Schulz F."/>
            <person name="Roux S."/>
            <person name="Paez-Espino D."/>
            <person name="Jungbluth S."/>
            <person name="Walsh D.A."/>
            <person name="Denef V.J."/>
            <person name="McMahon K.D."/>
            <person name="Konstantinidis K.T."/>
            <person name="Eloe-Fadrosh E.A."/>
            <person name="Kyrpides N.C."/>
            <person name="Woyke T."/>
        </authorList>
    </citation>
    <scope>NUCLEOTIDE SEQUENCE</scope>
    <source>
        <strain evidence="5">GVMAG-S-ERX555967-130</strain>
    </source>
</reference>
<dbReference type="InterPro" id="IPR050652">
    <property type="entry name" value="AN1_A20_ZnFinger"/>
</dbReference>
<keyword evidence="3" id="KW-0862">Zinc</keyword>
<dbReference type="InterPro" id="IPR000058">
    <property type="entry name" value="Znf_AN1"/>
</dbReference>
<protein>
    <recommendedName>
        <fullName evidence="4">AN1-type domain-containing protein</fullName>
    </recommendedName>
</protein>
<accession>A0A6C0F7B6</accession>
<proteinExistence type="predicted"/>
<dbReference type="InterPro" id="IPR035896">
    <property type="entry name" value="AN1-like_Znf"/>
</dbReference>
<dbReference type="Gene3D" id="4.10.1110.10">
    <property type="entry name" value="AN1-like Zinc finger"/>
    <property type="match status" value="1"/>
</dbReference>
<evidence type="ECO:0000259" key="4">
    <source>
        <dbReference type="PROSITE" id="PS51039"/>
    </source>
</evidence>
<dbReference type="PANTHER" id="PTHR10634">
    <property type="entry name" value="AN1-TYPE ZINC FINGER PROTEIN"/>
    <property type="match status" value="1"/>
</dbReference>
<sequence>MGQSTLAKSNKKKTIRCHCCRKKLPLISFTCDCKHVFCIMHKAPHAHNCSHSKKDKIQKILQTNNPKVIQTTLSDRI</sequence>